<sequence length="421" mass="46580">MATATPEEMASWPEPNFVNPESRGPIVIGLTVTTLALVVIFVIARFYGKGVLRQALGRDDWIMLVAAIFSIPVSAIALESLNYGLGLHIWDQKAEWGVTYGKMAFAADILFPISCSLTKISLCLTYLRLFPSRTDKIFCYVLSSFVTLYTIACIFLMLFQCTPIRGYWDVSTRQHCINLRATLVSIAALNSLSDFLVYLWPAKPLWSLQLPLKQRLGLILIFAVGCTVCVAGICRMYYLEVYFNSFDLLWNASVIYGVMAVEMNLGIICGCLSGVKPVFAVAFPRLFGSSYKTNSRPTRPTYGRTTHPDSFAFQPLTDASSRSKSDRKYDEYGVAIDGVPEHKDQRNFAWASSDGDVGAEVPRGAIAVNQVVVVNREMKDDVNSDRQRSRDLGGVSPRSGGKGDAGSEEWIMDDLAEAGRK</sequence>
<dbReference type="Proteomes" id="UP000799770">
    <property type="component" value="Unassembled WGS sequence"/>
</dbReference>
<comment type="subcellular location">
    <subcellularLocation>
        <location evidence="1">Membrane</location>
        <topology evidence="1">Multi-pass membrane protein</topology>
    </subcellularLocation>
</comment>
<feature type="transmembrane region" description="Helical" evidence="7">
    <location>
        <begin position="26"/>
        <end position="48"/>
    </location>
</feature>
<feature type="region of interest" description="Disordered" evidence="6">
    <location>
        <begin position="295"/>
        <end position="325"/>
    </location>
</feature>
<evidence type="ECO:0000256" key="2">
    <source>
        <dbReference type="ARBA" id="ARBA00022692"/>
    </source>
</evidence>
<feature type="compositionally biased region" description="Basic and acidic residues" evidence="6">
    <location>
        <begin position="377"/>
        <end position="391"/>
    </location>
</feature>
<dbReference type="InterPro" id="IPR049326">
    <property type="entry name" value="Rhodopsin_dom_fungi"/>
</dbReference>
<evidence type="ECO:0000256" key="5">
    <source>
        <dbReference type="ARBA" id="ARBA00038359"/>
    </source>
</evidence>
<evidence type="ECO:0000313" key="9">
    <source>
        <dbReference type="EMBL" id="KAF2120488.1"/>
    </source>
</evidence>
<feature type="domain" description="Rhodopsin" evidence="8">
    <location>
        <begin position="44"/>
        <end position="279"/>
    </location>
</feature>
<keyword evidence="10" id="KW-1185">Reference proteome</keyword>
<dbReference type="PANTHER" id="PTHR33048">
    <property type="entry name" value="PTH11-LIKE INTEGRAL MEMBRANE PROTEIN (AFU_ORTHOLOGUE AFUA_5G11245)"/>
    <property type="match status" value="1"/>
</dbReference>
<comment type="similarity">
    <text evidence="5">Belongs to the SAT4 family.</text>
</comment>
<keyword evidence="3 7" id="KW-1133">Transmembrane helix</keyword>
<accession>A0A6A5ZQH0</accession>
<feature type="region of interest" description="Disordered" evidence="6">
    <location>
        <begin position="377"/>
        <end position="421"/>
    </location>
</feature>
<evidence type="ECO:0000256" key="6">
    <source>
        <dbReference type="SAM" id="MobiDB-lite"/>
    </source>
</evidence>
<evidence type="ECO:0000259" key="8">
    <source>
        <dbReference type="Pfam" id="PF20684"/>
    </source>
</evidence>
<evidence type="ECO:0000256" key="3">
    <source>
        <dbReference type="ARBA" id="ARBA00022989"/>
    </source>
</evidence>
<feature type="transmembrane region" description="Helical" evidence="7">
    <location>
        <begin position="250"/>
        <end position="275"/>
    </location>
</feature>
<feature type="transmembrane region" description="Helical" evidence="7">
    <location>
        <begin position="179"/>
        <end position="200"/>
    </location>
</feature>
<dbReference type="InterPro" id="IPR052337">
    <property type="entry name" value="SAT4-like"/>
</dbReference>
<keyword evidence="2 7" id="KW-0812">Transmembrane</keyword>
<evidence type="ECO:0000313" key="10">
    <source>
        <dbReference type="Proteomes" id="UP000799770"/>
    </source>
</evidence>
<evidence type="ECO:0000256" key="4">
    <source>
        <dbReference type="ARBA" id="ARBA00023136"/>
    </source>
</evidence>
<reference evidence="9" key="1">
    <citation type="journal article" date="2020" name="Stud. Mycol.">
        <title>101 Dothideomycetes genomes: a test case for predicting lifestyles and emergence of pathogens.</title>
        <authorList>
            <person name="Haridas S."/>
            <person name="Albert R."/>
            <person name="Binder M."/>
            <person name="Bloem J."/>
            <person name="Labutti K."/>
            <person name="Salamov A."/>
            <person name="Andreopoulos B."/>
            <person name="Baker S."/>
            <person name="Barry K."/>
            <person name="Bills G."/>
            <person name="Bluhm B."/>
            <person name="Cannon C."/>
            <person name="Castanera R."/>
            <person name="Culley D."/>
            <person name="Daum C."/>
            <person name="Ezra D."/>
            <person name="Gonzalez J."/>
            <person name="Henrissat B."/>
            <person name="Kuo A."/>
            <person name="Liang C."/>
            <person name="Lipzen A."/>
            <person name="Lutzoni F."/>
            <person name="Magnuson J."/>
            <person name="Mondo S."/>
            <person name="Nolan M."/>
            <person name="Ohm R."/>
            <person name="Pangilinan J."/>
            <person name="Park H.-J."/>
            <person name="Ramirez L."/>
            <person name="Alfaro M."/>
            <person name="Sun H."/>
            <person name="Tritt A."/>
            <person name="Yoshinaga Y."/>
            <person name="Zwiers L.-H."/>
            <person name="Turgeon B."/>
            <person name="Goodwin S."/>
            <person name="Spatafora J."/>
            <person name="Crous P."/>
            <person name="Grigoriev I."/>
        </authorList>
    </citation>
    <scope>NUCLEOTIDE SEQUENCE</scope>
    <source>
        <strain evidence="9">CBS 627.86</strain>
    </source>
</reference>
<dbReference type="AlphaFoldDB" id="A0A6A5ZQH0"/>
<dbReference type="Pfam" id="PF20684">
    <property type="entry name" value="Fung_rhodopsin"/>
    <property type="match status" value="1"/>
</dbReference>
<dbReference type="EMBL" id="ML977313">
    <property type="protein sequence ID" value="KAF2120488.1"/>
    <property type="molecule type" value="Genomic_DNA"/>
</dbReference>
<feature type="transmembrane region" description="Helical" evidence="7">
    <location>
        <begin position="216"/>
        <end position="238"/>
    </location>
</feature>
<dbReference type="OrthoDB" id="5401779at2759"/>
<organism evidence="9 10">
    <name type="scientific">Lophiotrema nucula</name>
    <dbReference type="NCBI Taxonomy" id="690887"/>
    <lineage>
        <taxon>Eukaryota</taxon>
        <taxon>Fungi</taxon>
        <taxon>Dikarya</taxon>
        <taxon>Ascomycota</taxon>
        <taxon>Pezizomycotina</taxon>
        <taxon>Dothideomycetes</taxon>
        <taxon>Pleosporomycetidae</taxon>
        <taxon>Pleosporales</taxon>
        <taxon>Lophiotremataceae</taxon>
        <taxon>Lophiotrema</taxon>
    </lineage>
</organism>
<protein>
    <recommendedName>
        <fullName evidence="8">Rhodopsin domain-containing protein</fullName>
    </recommendedName>
</protein>
<feature type="transmembrane region" description="Helical" evidence="7">
    <location>
        <begin position="60"/>
        <end position="78"/>
    </location>
</feature>
<dbReference type="GO" id="GO:0016020">
    <property type="term" value="C:membrane"/>
    <property type="evidence" value="ECO:0007669"/>
    <property type="project" value="UniProtKB-SubCell"/>
</dbReference>
<dbReference type="PANTHER" id="PTHR33048:SF129">
    <property type="entry name" value="INTEGRAL MEMBRANE PROTEIN-RELATED"/>
    <property type="match status" value="1"/>
</dbReference>
<keyword evidence="4 7" id="KW-0472">Membrane</keyword>
<proteinExistence type="inferred from homology"/>
<name>A0A6A5ZQH0_9PLEO</name>
<feature type="transmembrane region" description="Helical" evidence="7">
    <location>
        <begin position="137"/>
        <end position="159"/>
    </location>
</feature>
<gene>
    <name evidence="9" type="ORF">BDV96DRAFT_267591</name>
</gene>
<evidence type="ECO:0000256" key="7">
    <source>
        <dbReference type="SAM" id="Phobius"/>
    </source>
</evidence>
<evidence type="ECO:0000256" key="1">
    <source>
        <dbReference type="ARBA" id="ARBA00004141"/>
    </source>
</evidence>
<feature type="compositionally biased region" description="Acidic residues" evidence="6">
    <location>
        <begin position="406"/>
        <end position="421"/>
    </location>
</feature>